<sequence length="183" mass="21527">MSDKRLVHRLHADIAIESEQRYYRVSTTMALSGSEISDHLYLRLLMFCLFYDESLQINANAESKEFPDLYTEDEALGVVIAIPAEHQLKRYLHQFENLHIVLFADELDNEAFRPHLFQQTNVWCLDRALVESLEAEEELNHHWSLSLTDDQLNVTTRRSSYVGKFCLWEGMRSNIETKLHLQR</sequence>
<organism evidence="1 2">
    <name type="scientific">Corallincola holothuriorum</name>
    <dbReference type="NCBI Taxonomy" id="2282215"/>
    <lineage>
        <taxon>Bacteria</taxon>
        <taxon>Pseudomonadati</taxon>
        <taxon>Pseudomonadota</taxon>
        <taxon>Gammaproteobacteria</taxon>
        <taxon>Alteromonadales</taxon>
        <taxon>Psychromonadaceae</taxon>
        <taxon>Corallincola</taxon>
    </lineage>
</organism>
<dbReference type="OrthoDB" id="6303441at2"/>
<dbReference type="Pfam" id="PF07152">
    <property type="entry name" value="YaeQ"/>
    <property type="match status" value="1"/>
</dbReference>
<dbReference type="Gene3D" id="3.10.640.10">
    <property type="entry name" value="Restriction endonuclease-like alpha-beta roll domain"/>
    <property type="match status" value="1"/>
</dbReference>
<dbReference type="AlphaFoldDB" id="A0A368NQ72"/>
<evidence type="ECO:0000313" key="1">
    <source>
        <dbReference type="EMBL" id="RCU52692.1"/>
    </source>
</evidence>
<dbReference type="InterPro" id="IPR011335">
    <property type="entry name" value="Restrct_endonuc-II-like"/>
</dbReference>
<evidence type="ECO:0000313" key="2">
    <source>
        <dbReference type="Proteomes" id="UP000252558"/>
    </source>
</evidence>
<proteinExistence type="predicted"/>
<evidence type="ECO:0008006" key="3">
    <source>
        <dbReference type="Google" id="ProtNLM"/>
    </source>
</evidence>
<comment type="caution">
    <text evidence="1">The sequence shown here is derived from an EMBL/GenBank/DDBJ whole genome shotgun (WGS) entry which is preliminary data.</text>
</comment>
<dbReference type="RefSeq" id="WP_114336600.1">
    <property type="nucleotide sequence ID" value="NZ_QPID01000001.1"/>
</dbReference>
<keyword evidence="2" id="KW-1185">Reference proteome</keyword>
<protein>
    <recommendedName>
        <fullName evidence="3">YaeQ family protein</fullName>
    </recommendedName>
</protein>
<dbReference type="Proteomes" id="UP000252558">
    <property type="component" value="Unassembled WGS sequence"/>
</dbReference>
<dbReference type="SUPFAM" id="SSF52980">
    <property type="entry name" value="Restriction endonuclease-like"/>
    <property type="match status" value="1"/>
</dbReference>
<dbReference type="InterPro" id="IPR038590">
    <property type="entry name" value="YaeQ_sf"/>
</dbReference>
<name>A0A368NQ72_9GAMM</name>
<dbReference type="EMBL" id="QPID01000001">
    <property type="protein sequence ID" value="RCU52692.1"/>
    <property type="molecule type" value="Genomic_DNA"/>
</dbReference>
<dbReference type="InterPro" id="IPR009822">
    <property type="entry name" value="YaeQ"/>
</dbReference>
<reference evidence="1 2" key="1">
    <citation type="submission" date="2018-07" db="EMBL/GenBank/DDBJ databases">
        <title>Corallincola holothuriorum sp. nov., a new facultative anaerobe isolated from sea cucumber Apostichopus japonicus.</title>
        <authorList>
            <person name="Xia H."/>
        </authorList>
    </citation>
    <scope>NUCLEOTIDE SEQUENCE [LARGE SCALE GENOMIC DNA]</scope>
    <source>
        <strain evidence="1 2">C4</strain>
    </source>
</reference>
<accession>A0A368NQ72</accession>
<gene>
    <name evidence="1" type="ORF">DU002_01635</name>
</gene>